<name>A0AAD1XFL9_EUPCR</name>
<dbReference type="EMBL" id="CAMPGE010010836">
    <property type="protein sequence ID" value="CAI2369686.1"/>
    <property type="molecule type" value="Genomic_DNA"/>
</dbReference>
<feature type="compositionally biased region" description="Basic and acidic residues" evidence="1">
    <location>
        <begin position="101"/>
        <end position="110"/>
    </location>
</feature>
<feature type="compositionally biased region" description="Polar residues" evidence="1">
    <location>
        <begin position="269"/>
        <end position="284"/>
    </location>
</feature>
<proteinExistence type="predicted"/>
<sequence length="419" mass="48190">MFKSCRKNSRNLRKSMAVSNNLLFGANNSFLMVTEMDKLGGAAKTTDLSSNNHFNVDKQSLMYRIDRLERSQTKATDISTEVEKVINNFDKNIKTKSKKSQRTEKSDKNGRSGKRYSGLSTITASQGNNFQASQTVTFEDPKREVKYLRKILKKQGNEIGKDIAKIELIIEKISEELQTTYKNNKSISERISKLEKEFVKESVPKFGTSQTCREDKENIPTNLADEASKHTYNHRREVSNVDRADLLIMCDKIKNDFQKSLRDSINSHQFQTIKSKPQSPSVTQRDNKKELRNSIEKYKSAYGLEVVDTSSPMRRIRYFSTKPSARRGPINSDCSSLGKTLDPRPSIKKIHVQKSRGSNIRMKQENLRKKKSTLASFSPFSTIKSRYKEIESHKKTKNNVSKLDKIYKELECMENDYNL</sequence>
<keyword evidence="3" id="KW-1185">Reference proteome</keyword>
<protein>
    <submittedName>
        <fullName evidence="2">Uncharacterized protein</fullName>
    </submittedName>
</protein>
<accession>A0AAD1XFL9</accession>
<comment type="caution">
    <text evidence="2">The sequence shown here is derived from an EMBL/GenBank/DDBJ whole genome shotgun (WGS) entry which is preliminary data.</text>
</comment>
<evidence type="ECO:0000256" key="1">
    <source>
        <dbReference type="SAM" id="MobiDB-lite"/>
    </source>
</evidence>
<gene>
    <name evidence="2" type="ORF">ECRASSUSDP1_LOCUS10989</name>
</gene>
<feature type="region of interest" description="Disordered" evidence="1">
    <location>
        <begin position="323"/>
        <end position="343"/>
    </location>
</feature>
<feature type="region of interest" description="Disordered" evidence="1">
    <location>
        <begin position="269"/>
        <end position="290"/>
    </location>
</feature>
<evidence type="ECO:0000313" key="3">
    <source>
        <dbReference type="Proteomes" id="UP001295684"/>
    </source>
</evidence>
<evidence type="ECO:0000313" key="2">
    <source>
        <dbReference type="EMBL" id="CAI2369686.1"/>
    </source>
</evidence>
<reference evidence="2" key="1">
    <citation type="submission" date="2023-07" db="EMBL/GenBank/DDBJ databases">
        <authorList>
            <consortium name="AG Swart"/>
            <person name="Singh M."/>
            <person name="Singh A."/>
            <person name="Seah K."/>
            <person name="Emmerich C."/>
        </authorList>
    </citation>
    <scope>NUCLEOTIDE SEQUENCE</scope>
    <source>
        <strain evidence="2">DP1</strain>
    </source>
</reference>
<dbReference type="AlphaFoldDB" id="A0AAD1XFL9"/>
<feature type="region of interest" description="Disordered" evidence="1">
    <location>
        <begin position="93"/>
        <end position="119"/>
    </location>
</feature>
<dbReference type="Proteomes" id="UP001295684">
    <property type="component" value="Unassembled WGS sequence"/>
</dbReference>
<organism evidence="2 3">
    <name type="scientific">Euplotes crassus</name>
    <dbReference type="NCBI Taxonomy" id="5936"/>
    <lineage>
        <taxon>Eukaryota</taxon>
        <taxon>Sar</taxon>
        <taxon>Alveolata</taxon>
        <taxon>Ciliophora</taxon>
        <taxon>Intramacronucleata</taxon>
        <taxon>Spirotrichea</taxon>
        <taxon>Hypotrichia</taxon>
        <taxon>Euplotida</taxon>
        <taxon>Euplotidae</taxon>
        <taxon>Moneuplotes</taxon>
    </lineage>
</organism>